<dbReference type="CDD" id="cd09117">
    <property type="entry name" value="PLDc_Bfil_DEXD_like"/>
    <property type="match status" value="1"/>
</dbReference>
<accession>A0ABY7GYB7</accession>
<organism evidence="2 3">
    <name type="scientific">Nannocystis punicea</name>
    <dbReference type="NCBI Taxonomy" id="2995304"/>
    <lineage>
        <taxon>Bacteria</taxon>
        <taxon>Pseudomonadati</taxon>
        <taxon>Myxococcota</taxon>
        <taxon>Polyangia</taxon>
        <taxon>Nannocystales</taxon>
        <taxon>Nannocystaceae</taxon>
        <taxon>Nannocystis</taxon>
    </lineage>
</organism>
<dbReference type="RefSeq" id="WP_269034310.1">
    <property type="nucleotide sequence ID" value="NZ_CP114040.1"/>
</dbReference>
<sequence length="454" mass="51185">MRLIANALNGQYFANLVRDADVPALTRIRLAVAYAQSMDPLFELAAKRKVPLALYALMDGEFPSIAILRKFVELSPPSWQLFLTRRFYHPKIYWFEGVGAYIGSANLTNNGWFGNLECGVWFTASELADEGYDDQLAAMFDLIGGRSVAASPQHLAVARRLAESRKDMIDAQKSYDAEVEAALKNLPGQTAATQVGKTDEPGGTARRAFVSEWHSTHTILKKLTAMVAGMPQPSWLDASVHPAIVQDQVTEYWYHRTVRSTGESYEEIERLHRANEKRTEAAVAEMFALWPESSDEDQWTEWTNETPARLRTLLARESVAALDLEKLTEIVWGAHAARECARQVESSRVGLQSGQHYSKHERCEAFARALLARRPGEKTVGEVFEYVLWGDKRRSDCAERIWDACHLPEWRLPFVGVSIWGELLGYARPDEFPPRNNRVSKTLRALGFKGVAVR</sequence>
<evidence type="ECO:0000313" key="3">
    <source>
        <dbReference type="Proteomes" id="UP001164459"/>
    </source>
</evidence>
<feature type="domain" description="PLD phosphodiesterase" evidence="1">
    <location>
        <begin position="84"/>
        <end position="111"/>
    </location>
</feature>
<gene>
    <name evidence="2" type="ORF">O0S08_37730</name>
</gene>
<evidence type="ECO:0000259" key="1">
    <source>
        <dbReference type="PROSITE" id="PS50035"/>
    </source>
</evidence>
<protein>
    <submittedName>
        <fullName evidence="2">Phospholipase D-like domain-containing protein</fullName>
    </submittedName>
</protein>
<dbReference type="SUPFAM" id="SSF56024">
    <property type="entry name" value="Phospholipase D/nuclease"/>
    <property type="match status" value="1"/>
</dbReference>
<proteinExistence type="predicted"/>
<keyword evidence="3" id="KW-1185">Reference proteome</keyword>
<dbReference type="Proteomes" id="UP001164459">
    <property type="component" value="Chromosome"/>
</dbReference>
<dbReference type="EMBL" id="CP114040">
    <property type="protein sequence ID" value="WAS91957.1"/>
    <property type="molecule type" value="Genomic_DNA"/>
</dbReference>
<reference evidence="2" key="1">
    <citation type="submission" date="2022-11" db="EMBL/GenBank/DDBJ databases">
        <title>Minimal conservation of predation-associated metabolite biosynthetic gene clusters underscores biosynthetic potential of Myxococcota including descriptions for ten novel species: Archangium lansinium sp. nov., Myxococcus landrumus sp. nov., Nannocystis bai.</title>
        <authorList>
            <person name="Ahearne A."/>
            <person name="Stevens C."/>
            <person name="Dowd S."/>
        </authorList>
    </citation>
    <scope>NUCLEOTIDE SEQUENCE</scope>
    <source>
        <strain evidence="2">Fl3</strain>
    </source>
</reference>
<dbReference type="InterPro" id="IPR001736">
    <property type="entry name" value="PLipase_D/transphosphatidylase"/>
</dbReference>
<name>A0ABY7GYB7_9BACT</name>
<dbReference type="InterPro" id="IPR025202">
    <property type="entry name" value="PLD-like_dom"/>
</dbReference>
<dbReference type="PROSITE" id="PS50035">
    <property type="entry name" value="PLD"/>
    <property type="match status" value="1"/>
</dbReference>
<dbReference type="Gene3D" id="3.30.870.10">
    <property type="entry name" value="Endonuclease Chain A"/>
    <property type="match status" value="1"/>
</dbReference>
<dbReference type="Pfam" id="PF13091">
    <property type="entry name" value="PLDc_2"/>
    <property type="match status" value="1"/>
</dbReference>
<evidence type="ECO:0000313" key="2">
    <source>
        <dbReference type="EMBL" id="WAS91957.1"/>
    </source>
</evidence>